<dbReference type="Gene3D" id="3.30.1360.120">
    <property type="entry name" value="Probable tRNA modification gtpase trme, domain 1"/>
    <property type="match status" value="1"/>
</dbReference>
<dbReference type="InterPro" id="IPR027368">
    <property type="entry name" value="MnmE_dom2"/>
</dbReference>
<feature type="binding site" evidence="7">
    <location>
        <position position="26"/>
    </location>
    <ligand>
        <name>(6S)-5-formyl-5,6,7,8-tetrahydrofolate</name>
        <dbReference type="ChEBI" id="CHEBI:57457"/>
    </ligand>
</feature>
<dbReference type="InterPro" id="IPR025867">
    <property type="entry name" value="MnmE_helical"/>
</dbReference>
<evidence type="ECO:0000256" key="2">
    <source>
        <dbReference type="ARBA" id="ARBA00022694"/>
    </source>
</evidence>
<dbReference type="Pfam" id="PF10396">
    <property type="entry name" value="TrmE_N"/>
    <property type="match status" value="1"/>
</dbReference>
<evidence type="ECO:0000256" key="8">
    <source>
        <dbReference type="RuleBase" id="RU003313"/>
    </source>
</evidence>
<keyword evidence="7" id="KW-0479">Metal-binding</keyword>
<comment type="cofactor">
    <cofactor evidence="7">
        <name>K(+)</name>
        <dbReference type="ChEBI" id="CHEBI:29103"/>
    </cofactor>
    <text evidence="7">Binds 1 potassium ion per subunit.</text>
</comment>
<evidence type="ECO:0000313" key="10">
    <source>
        <dbReference type="EMBL" id="SUE34413.1"/>
    </source>
</evidence>
<dbReference type="CDD" id="cd14858">
    <property type="entry name" value="TrmE_N"/>
    <property type="match status" value="1"/>
</dbReference>
<comment type="subunit">
    <text evidence="7">Homodimer. Heterotetramer of two MnmE and two MnmG subunits.</text>
</comment>
<dbReference type="STRING" id="880526.GCA_000427365_02183"/>
<feature type="binding site" evidence="7">
    <location>
        <position position="251"/>
    </location>
    <ligand>
        <name>K(+)</name>
        <dbReference type="ChEBI" id="CHEBI:29103"/>
    </ligand>
</feature>
<keyword evidence="2 7" id="KW-0819">tRNA processing</keyword>
<dbReference type="GO" id="GO:0030488">
    <property type="term" value="P:tRNA methylation"/>
    <property type="evidence" value="ECO:0007669"/>
    <property type="project" value="TreeGrafter"/>
</dbReference>
<dbReference type="InterPro" id="IPR006073">
    <property type="entry name" value="GTP-bd"/>
</dbReference>
<dbReference type="InterPro" id="IPR018948">
    <property type="entry name" value="GTP-bd_TrmE_N"/>
</dbReference>
<dbReference type="CDD" id="cd04164">
    <property type="entry name" value="trmE"/>
    <property type="match status" value="1"/>
</dbReference>
<keyword evidence="5 7" id="KW-0630">Potassium</keyword>
<protein>
    <recommendedName>
        <fullName evidence="7">tRNA modification GTPase MnmE</fullName>
        <ecNumber evidence="7">3.6.-.-</ecNumber>
    </recommendedName>
</protein>
<feature type="binding site" evidence="7">
    <location>
        <position position="254"/>
    </location>
    <ligand>
        <name>K(+)</name>
        <dbReference type="ChEBI" id="CHEBI:29103"/>
    </ligand>
</feature>
<dbReference type="InterPro" id="IPR004520">
    <property type="entry name" value="GTPase_MnmE"/>
</dbReference>
<keyword evidence="4 7" id="KW-0460">Magnesium</keyword>
<dbReference type="Proteomes" id="UP000255233">
    <property type="component" value="Unassembled WGS sequence"/>
</dbReference>
<dbReference type="InterPro" id="IPR027417">
    <property type="entry name" value="P-loop_NTPase"/>
</dbReference>
<dbReference type="GO" id="GO:0003924">
    <property type="term" value="F:GTPase activity"/>
    <property type="evidence" value="ECO:0007669"/>
    <property type="project" value="UniProtKB-UniRule"/>
</dbReference>
<feature type="binding site" evidence="7">
    <location>
        <begin position="274"/>
        <end position="277"/>
    </location>
    <ligand>
        <name>GTP</name>
        <dbReference type="ChEBI" id="CHEBI:37565"/>
    </ligand>
</feature>
<proteinExistence type="inferred from homology"/>
<evidence type="ECO:0000256" key="6">
    <source>
        <dbReference type="ARBA" id="ARBA00023134"/>
    </source>
</evidence>
<keyword evidence="7" id="KW-0963">Cytoplasm</keyword>
<feature type="binding site" evidence="7">
    <location>
        <position position="85"/>
    </location>
    <ligand>
        <name>(6S)-5-formyl-5,6,7,8-tetrahydrofolate</name>
        <dbReference type="ChEBI" id="CHEBI:57457"/>
    </ligand>
</feature>
<dbReference type="PANTHER" id="PTHR42714">
    <property type="entry name" value="TRNA MODIFICATION GTPASE GTPBP3"/>
    <property type="match status" value="1"/>
</dbReference>
<dbReference type="RefSeq" id="WP_027291717.1">
    <property type="nucleotide sequence ID" value="NZ_UGVL01000001.1"/>
</dbReference>
<evidence type="ECO:0000259" key="9">
    <source>
        <dbReference type="PROSITE" id="PS51709"/>
    </source>
</evidence>
<dbReference type="EC" id="3.6.-.-" evidence="7"/>
<dbReference type="PANTHER" id="PTHR42714:SF2">
    <property type="entry name" value="TRNA MODIFICATION GTPASE GTPBP3, MITOCHONDRIAL"/>
    <property type="match status" value="1"/>
</dbReference>
<dbReference type="GO" id="GO:0005525">
    <property type="term" value="F:GTP binding"/>
    <property type="evidence" value="ECO:0007669"/>
    <property type="project" value="UniProtKB-UniRule"/>
</dbReference>
<dbReference type="OrthoDB" id="9805918at2"/>
<dbReference type="NCBIfam" id="NF003661">
    <property type="entry name" value="PRK05291.1-3"/>
    <property type="match status" value="1"/>
</dbReference>
<dbReference type="Pfam" id="PF01926">
    <property type="entry name" value="MMR_HSR1"/>
    <property type="match status" value="1"/>
</dbReference>
<feature type="binding site" evidence="7">
    <location>
        <position position="255"/>
    </location>
    <ligand>
        <name>Mg(2+)</name>
        <dbReference type="ChEBI" id="CHEBI:18420"/>
    </ligand>
</feature>
<feature type="binding site" evidence="7">
    <location>
        <position position="456"/>
    </location>
    <ligand>
        <name>(6S)-5-formyl-5,6,7,8-tetrahydrofolate</name>
        <dbReference type="ChEBI" id="CHEBI:57457"/>
    </ligand>
</feature>
<dbReference type="InterPro" id="IPR027266">
    <property type="entry name" value="TrmE/GcvT-like"/>
</dbReference>
<sequence length="456" mass="49220">MQNRADNLTTIAAPATGPGGAISLIRLSGPRAIAITESIFSKPLADAEGYTVHFGTIADGDRLLDEALVSVFRAPRSYTGEDMTEIACHGSSFVTREILSLLVRRGAEPATAGEFTRRAFLNGKLDLSQAEAVADLIASESGAAHRIALNQMRGGYAAELTVLRQKLLHITSLLELELDFSEEDVEFADRSELENLLNDIHTRCRTLAGSFRTGNVLKNGVPVAIAGAPNAGKSTLLNRLLGEERAIVSDIPGTTRDFIEETIVLAGIRFRFIDTAGLRHTEDAAEALGIGRARERIGRAAVVLLLISEPLSAEEAAERIRTLQLSGEQRLIVLLNKNDLWNTVPLSEKLAPKYPVLSISARSGDGTDTLQEMLVHAVADDIPEDTLIVSNIRHYEALIHASEALEAATKGLRTGLSADLISEEIRQVLYHLGTITGEITTDDILGNIFSKFCIGK</sequence>
<evidence type="ECO:0000256" key="7">
    <source>
        <dbReference type="HAMAP-Rule" id="MF_00379"/>
    </source>
</evidence>
<gene>
    <name evidence="10" type="primary">mnmE_1</name>
    <name evidence="7" type="synonym">mnmE</name>
    <name evidence="7" type="synonym">trmE</name>
    <name evidence="10" type="ORF">NCTC11190_01636</name>
</gene>
<reference evidence="10 11" key="1">
    <citation type="submission" date="2018-06" db="EMBL/GenBank/DDBJ databases">
        <authorList>
            <consortium name="Pathogen Informatics"/>
            <person name="Doyle S."/>
        </authorList>
    </citation>
    <scope>NUCLEOTIDE SEQUENCE [LARGE SCALE GENOMIC DNA]</scope>
    <source>
        <strain evidence="10 11">NCTC11190</strain>
    </source>
</reference>
<dbReference type="InterPro" id="IPR031168">
    <property type="entry name" value="G_TrmE"/>
</dbReference>
<dbReference type="Gene3D" id="3.40.50.300">
    <property type="entry name" value="P-loop containing nucleotide triphosphate hydrolases"/>
    <property type="match status" value="1"/>
</dbReference>
<evidence type="ECO:0000256" key="4">
    <source>
        <dbReference type="ARBA" id="ARBA00022842"/>
    </source>
</evidence>
<dbReference type="GO" id="GO:0046872">
    <property type="term" value="F:metal ion binding"/>
    <property type="evidence" value="ECO:0007669"/>
    <property type="project" value="UniProtKB-KW"/>
</dbReference>
<name>A0A379MSB3_9BACT</name>
<feature type="binding site" evidence="7">
    <location>
        <position position="230"/>
    </location>
    <ligand>
        <name>K(+)</name>
        <dbReference type="ChEBI" id="CHEBI:29103"/>
    </ligand>
</feature>
<accession>A0A379MSB3</accession>
<comment type="caution">
    <text evidence="7">Lacks conserved residue(s) required for the propagation of feature annotation.</text>
</comment>
<feature type="binding site" evidence="7">
    <location>
        <begin position="230"/>
        <end position="235"/>
    </location>
    <ligand>
        <name>GTP</name>
        <dbReference type="ChEBI" id="CHEBI:37565"/>
    </ligand>
</feature>
<feature type="binding site" evidence="7">
    <location>
        <position position="124"/>
    </location>
    <ligand>
        <name>(6S)-5-formyl-5,6,7,8-tetrahydrofolate</name>
        <dbReference type="ChEBI" id="CHEBI:57457"/>
    </ligand>
</feature>
<feature type="binding site" evidence="7">
    <location>
        <begin position="249"/>
        <end position="255"/>
    </location>
    <ligand>
        <name>GTP</name>
        <dbReference type="ChEBI" id="CHEBI:37565"/>
    </ligand>
</feature>
<organism evidence="10 11">
    <name type="scientific">Rikenella microfusus</name>
    <dbReference type="NCBI Taxonomy" id="28139"/>
    <lineage>
        <taxon>Bacteria</taxon>
        <taxon>Pseudomonadati</taxon>
        <taxon>Bacteroidota</taxon>
        <taxon>Bacteroidia</taxon>
        <taxon>Bacteroidales</taxon>
        <taxon>Rikenellaceae</taxon>
        <taxon>Rikenella</taxon>
    </lineage>
</organism>
<dbReference type="HAMAP" id="MF_00379">
    <property type="entry name" value="GTPase_MnmE"/>
    <property type="match status" value="1"/>
</dbReference>
<dbReference type="NCBIfam" id="TIGR00450">
    <property type="entry name" value="mnmE_trmE_thdF"/>
    <property type="match status" value="1"/>
</dbReference>
<dbReference type="GO" id="GO:0002098">
    <property type="term" value="P:tRNA wobble uridine modification"/>
    <property type="evidence" value="ECO:0007669"/>
    <property type="project" value="TreeGrafter"/>
</dbReference>
<dbReference type="Pfam" id="PF12631">
    <property type="entry name" value="MnmE_helical"/>
    <property type="match status" value="1"/>
</dbReference>
<keyword evidence="11" id="KW-1185">Reference proteome</keyword>
<dbReference type="NCBIfam" id="TIGR00231">
    <property type="entry name" value="small_GTP"/>
    <property type="match status" value="1"/>
</dbReference>
<dbReference type="GO" id="GO:0005829">
    <property type="term" value="C:cytosol"/>
    <property type="evidence" value="ECO:0007669"/>
    <property type="project" value="TreeGrafter"/>
</dbReference>
<dbReference type="SUPFAM" id="SSF116878">
    <property type="entry name" value="TrmE connector domain"/>
    <property type="match status" value="1"/>
</dbReference>
<evidence type="ECO:0000256" key="1">
    <source>
        <dbReference type="ARBA" id="ARBA00011043"/>
    </source>
</evidence>
<feature type="binding site" evidence="7">
    <location>
        <position position="249"/>
    </location>
    <ligand>
        <name>K(+)</name>
        <dbReference type="ChEBI" id="CHEBI:29103"/>
    </ligand>
</feature>
<dbReference type="PROSITE" id="PS51709">
    <property type="entry name" value="G_TRME"/>
    <property type="match status" value="1"/>
</dbReference>
<keyword evidence="6 7" id="KW-0342">GTP-binding</keyword>
<dbReference type="SUPFAM" id="SSF52540">
    <property type="entry name" value="P-loop containing nucleoside triphosphate hydrolases"/>
    <property type="match status" value="1"/>
</dbReference>
<keyword evidence="7 10" id="KW-0378">Hydrolase</keyword>
<feature type="binding site" evidence="7">
    <location>
        <position position="234"/>
    </location>
    <ligand>
        <name>Mg(2+)</name>
        <dbReference type="ChEBI" id="CHEBI:18420"/>
    </ligand>
</feature>
<feature type="domain" description="TrmE-type G" evidence="9">
    <location>
        <begin position="220"/>
        <end position="379"/>
    </location>
</feature>
<dbReference type="AlphaFoldDB" id="A0A379MSB3"/>
<dbReference type="Gene3D" id="1.20.120.430">
    <property type="entry name" value="tRNA modification GTPase MnmE domain 2"/>
    <property type="match status" value="1"/>
</dbReference>
<evidence type="ECO:0000256" key="3">
    <source>
        <dbReference type="ARBA" id="ARBA00022741"/>
    </source>
</evidence>
<comment type="function">
    <text evidence="7">Exhibits a very high intrinsic GTPase hydrolysis rate. Involved in the addition of a carboxymethylaminomethyl (cmnm) group at the wobble position (U34) of certain tRNAs, forming tRNA-cmnm(5)s(2)U34.</text>
</comment>
<comment type="similarity">
    <text evidence="1 7 8">Belongs to the TRAFAC class TrmE-Era-EngA-EngB-Septin-like GTPase superfamily. TrmE GTPase family.</text>
</comment>
<feature type="binding site" evidence="7">
    <location>
        <begin position="360"/>
        <end position="362"/>
    </location>
    <ligand>
        <name>GTP</name>
        <dbReference type="ChEBI" id="CHEBI:37565"/>
    </ligand>
</feature>
<evidence type="ECO:0000313" key="11">
    <source>
        <dbReference type="Proteomes" id="UP000255233"/>
    </source>
</evidence>
<dbReference type="EMBL" id="UGVL01000001">
    <property type="protein sequence ID" value="SUE34413.1"/>
    <property type="molecule type" value="Genomic_DNA"/>
</dbReference>
<keyword evidence="3 7" id="KW-0547">Nucleotide-binding</keyword>
<evidence type="ECO:0000256" key="5">
    <source>
        <dbReference type="ARBA" id="ARBA00022958"/>
    </source>
</evidence>
<comment type="subcellular location">
    <subcellularLocation>
        <location evidence="7">Cytoplasm</location>
    </subcellularLocation>
</comment>
<dbReference type="InterPro" id="IPR005225">
    <property type="entry name" value="Small_GTP-bd"/>
</dbReference>